<organism evidence="8 9">
    <name type="scientific">Brassicogethes aeneus</name>
    <name type="common">Rape pollen beetle</name>
    <name type="synonym">Meligethes aeneus</name>
    <dbReference type="NCBI Taxonomy" id="1431903"/>
    <lineage>
        <taxon>Eukaryota</taxon>
        <taxon>Metazoa</taxon>
        <taxon>Ecdysozoa</taxon>
        <taxon>Arthropoda</taxon>
        <taxon>Hexapoda</taxon>
        <taxon>Insecta</taxon>
        <taxon>Pterygota</taxon>
        <taxon>Neoptera</taxon>
        <taxon>Endopterygota</taxon>
        <taxon>Coleoptera</taxon>
        <taxon>Polyphaga</taxon>
        <taxon>Cucujiformia</taxon>
        <taxon>Nitidulidae</taxon>
        <taxon>Meligethinae</taxon>
        <taxon>Brassicogethes</taxon>
    </lineage>
</organism>
<proteinExistence type="predicted"/>
<feature type="compositionally biased region" description="Polar residues" evidence="6">
    <location>
        <begin position="122"/>
        <end position="131"/>
    </location>
</feature>
<evidence type="ECO:0000256" key="6">
    <source>
        <dbReference type="SAM" id="MobiDB-lite"/>
    </source>
</evidence>
<protein>
    <recommendedName>
        <fullName evidence="10">G-protein coupled receptors family 1 profile domain-containing protein</fullName>
    </recommendedName>
</protein>
<reference evidence="8" key="1">
    <citation type="submission" date="2021-12" db="EMBL/GenBank/DDBJ databases">
        <authorList>
            <person name="King R."/>
        </authorList>
    </citation>
    <scope>NUCLEOTIDE SEQUENCE</scope>
</reference>
<evidence type="ECO:0000313" key="9">
    <source>
        <dbReference type="Proteomes" id="UP001154078"/>
    </source>
</evidence>
<dbReference type="Gene3D" id="1.20.1070.10">
    <property type="entry name" value="Rhodopsin 7-helix transmembrane proteins"/>
    <property type="match status" value="1"/>
</dbReference>
<feature type="region of interest" description="Disordered" evidence="6">
    <location>
        <begin position="119"/>
        <end position="140"/>
    </location>
</feature>
<keyword evidence="2" id="KW-1003">Cell membrane</keyword>
<dbReference type="GO" id="GO:0005886">
    <property type="term" value="C:plasma membrane"/>
    <property type="evidence" value="ECO:0007669"/>
    <property type="project" value="UniProtKB-SubCell"/>
</dbReference>
<evidence type="ECO:0000256" key="2">
    <source>
        <dbReference type="ARBA" id="ARBA00022475"/>
    </source>
</evidence>
<sequence length="165" mass="19140">MTPLRPRMGRTVTLVLAMSTWVMGVILGIPSLIYYKTYTQPYPDGEERVICYPEWPDGVTNLSMMEYIFRRGFKQFFSWLPFVNLSPEVLTRREVLTSKRRSYSAASPERNRIVRNVAGHGNHSTQHLNLHTTRPPTTSTDTCYMNVNETEVSARRLRSFNHQNP</sequence>
<evidence type="ECO:0000313" key="8">
    <source>
        <dbReference type="EMBL" id="CAH0559677.1"/>
    </source>
</evidence>
<dbReference type="OrthoDB" id="5981855at2759"/>
<dbReference type="EMBL" id="OV121137">
    <property type="protein sequence ID" value="CAH0559677.1"/>
    <property type="molecule type" value="Genomic_DNA"/>
</dbReference>
<gene>
    <name evidence="8" type="ORF">MELIAE_LOCUS9707</name>
</gene>
<evidence type="ECO:0000256" key="3">
    <source>
        <dbReference type="ARBA" id="ARBA00023040"/>
    </source>
</evidence>
<keyword evidence="7" id="KW-1133">Transmembrane helix</keyword>
<dbReference type="Proteomes" id="UP001154078">
    <property type="component" value="Chromosome 6"/>
</dbReference>
<evidence type="ECO:0000256" key="1">
    <source>
        <dbReference type="ARBA" id="ARBA00004651"/>
    </source>
</evidence>
<name>A0A9P0BBV7_BRAAE</name>
<dbReference type="PANTHER" id="PTHR46925">
    <property type="entry name" value="G-PROTEIN COUPLED RECEPTOR TKR-1-RELATED"/>
    <property type="match status" value="1"/>
</dbReference>
<evidence type="ECO:0000256" key="4">
    <source>
        <dbReference type="ARBA" id="ARBA00023170"/>
    </source>
</evidence>
<feature type="transmembrane region" description="Helical" evidence="7">
    <location>
        <begin position="12"/>
        <end position="35"/>
    </location>
</feature>
<evidence type="ECO:0000256" key="5">
    <source>
        <dbReference type="ARBA" id="ARBA00023224"/>
    </source>
</evidence>
<dbReference type="AlphaFoldDB" id="A0A9P0BBV7"/>
<keyword evidence="4" id="KW-0675">Receptor</keyword>
<keyword evidence="7" id="KW-0472">Membrane</keyword>
<keyword evidence="3" id="KW-0297">G-protein coupled receptor</keyword>
<accession>A0A9P0BBV7</accession>
<keyword evidence="5" id="KW-0807">Transducer</keyword>
<dbReference type="GO" id="GO:0004995">
    <property type="term" value="F:tachykinin receptor activity"/>
    <property type="evidence" value="ECO:0007669"/>
    <property type="project" value="InterPro"/>
</dbReference>
<keyword evidence="7" id="KW-0812">Transmembrane</keyword>
<comment type="subcellular location">
    <subcellularLocation>
        <location evidence="1">Cell membrane</location>
        <topology evidence="1">Multi-pass membrane protein</topology>
    </subcellularLocation>
</comment>
<dbReference type="PANTHER" id="PTHR46925:SF2">
    <property type="entry name" value="G-PROTEIN COUPLED RECEPTOR TKR-1-RELATED"/>
    <property type="match status" value="1"/>
</dbReference>
<dbReference type="InterPro" id="IPR001681">
    <property type="entry name" value="Neurokn_rcpt"/>
</dbReference>
<keyword evidence="9" id="KW-1185">Reference proteome</keyword>
<evidence type="ECO:0008006" key="10">
    <source>
        <dbReference type="Google" id="ProtNLM"/>
    </source>
</evidence>
<evidence type="ECO:0000256" key="7">
    <source>
        <dbReference type="SAM" id="Phobius"/>
    </source>
</evidence>